<keyword evidence="5" id="KW-0238">DNA-binding</keyword>
<evidence type="ECO:0000256" key="4">
    <source>
        <dbReference type="ARBA" id="ARBA00022840"/>
    </source>
</evidence>
<dbReference type="GO" id="GO:0003677">
    <property type="term" value="F:DNA binding"/>
    <property type="evidence" value="ECO:0007669"/>
    <property type="project" value="UniProtKB-KW"/>
</dbReference>
<dbReference type="GO" id="GO:0004386">
    <property type="term" value="F:helicase activity"/>
    <property type="evidence" value="ECO:0007669"/>
    <property type="project" value="UniProtKB-KW"/>
</dbReference>
<dbReference type="Gene3D" id="3.40.50.10810">
    <property type="entry name" value="Tandem AAA-ATPase domain"/>
    <property type="match status" value="1"/>
</dbReference>
<keyword evidence="9" id="KW-1185">Reference proteome</keyword>
<reference evidence="8" key="1">
    <citation type="journal article" date="2020" name="New Phytol.">
        <title>Comparative genomics reveals dynamic genome evolution in host specialist ectomycorrhizal fungi.</title>
        <authorList>
            <person name="Lofgren L.A."/>
            <person name="Nguyen N.H."/>
            <person name="Vilgalys R."/>
            <person name="Ruytinx J."/>
            <person name="Liao H.L."/>
            <person name="Branco S."/>
            <person name="Kuo A."/>
            <person name="LaButti K."/>
            <person name="Lipzen A."/>
            <person name="Andreopoulos W."/>
            <person name="Pangilinan J."/>
            <person name="Riley R."/>
            <person name="Hundley H."/>
            <person name="Na H."/>
            <person name="Barry K."/>
            <person name="Grigoriev I.V."/>
            <person name="Stajich J.E."/>
            <person name="Kennedy P.G."/>
        </authorList>
    </citation>
    <scope>NUCLEOTIDE SEQUENCE</scope>
    <source>
        <strain evidence="8">DOB743</strain>
    </source>
</reference>
<keyword evidence="3" id="KW-0347">Helicase</keyword>
<dbReference type="Proteomes" id="UP000714275">
    <property type="component" value="Unassembled WGS sequence"/>
</dbReference>
<dbReference type="AlphaFoldDB" id="A0A9P6ZWM4"/>
<dbReference type="GO" id="GO:0005524">
    <property type="term" value="F:ATP binding"/>
    <property type="evidence" value="ECO:0007669"/>
    <property type="project" value="UniProtKB-KW"/>
</dbReference>
<dbReference type="SUPFAM" id="SSF52540">
    <property type="entry name" value="P-loop containing nucleoside triphosphate hydrolases"/>
    <property type="match status" value="1"/>
</dbReference>
<comment type="caution">
    <text evidence="8">The sequence shown here is derived from an EMBL/GenBank/DDBJ whole genome shotgun (WGS) entry which is preliminary data.</text>
</comment>
<dbReference type="PANTHER" id="PTHR45685:SF1">
    <property type="entry name" value="HELICASE SRCAP"/>
    <property type="match status" value="1"/>
</dbReference>
<evidence type="ECO:0000256" key="3">
    <source>
        <dbReference type="ARBA" id="ARBA00022806"/>
    </source>
</evidence>
<keyword evidence="2" id="KW-0547">Nucleotide-binding</keyword>
<evidence type="ECO:0000256" key="6">
    <source>
        <dbReference type="ARBA" id="ARBA00023159"/>
    </source>
</evidence>
<dbReference type="PANTHER" id="PTHR45685">
    <property type="entry name" value="HELICASE SRCAP-RELATED"/>
    <property type="match status" value="1"/>
</dbReference>
<comment type="subcellular location">
    <subcellularLocation>
        <location evidence="1">Nucleus</location>
    </subcellularLocation>
</comment>
<keyword evidence="4" id="KW-0067">ATP-binding</keyword>
<sequence>MELGGLMCRRFASNRWLTLCNRKTVETISLLAHLACGRGIWGPHLIIVPTSVLPNWEMEFKNFLPVFKTPSYHGSTKCRKELRQGWYNKHHFNVCIASYTLASVTLTYSSTKLGIT</sequence>
<evidence type="ECO:0000259" key="7">
    <source>
        <dbReference type="Pfam" id="PF00176"/>
    </source>
</evidence>
<dbReference type="InterPro" id="IPR027417">
    <property type="entry name" value="P-loop_NTPase"/>
</dbReference>
<dbReference type="InterPro" id="IPR038718">
    <property type="entry name" value="SNF2-like_sf"/>
</dbReference>
<protein>
    <recommendedName>
        <fullName evidence="7">SNF2 N-terminal domain-containing protein</fullName>
    </recommendedName>
</protein>
<evidence type="ECO:0000313" key="9">
    <source>
        <dbReference type="Proteomes" id="UP000714275"/>
    </source>
</evidence>
<evidence type="ECO:0000256" key="5">
    <source>
        <dbReference type="ARBA" id="ARBA00023125"/>
    </source>
</evidence>
<accession>A0A9P6ZWM4</accession>
<name>A0A9P6ZWM4_9AGAM</name>
<evidence type="ECO:0000256" key="2">
    <source>
        <dbReference type="ARBA" id="ARBA00022741"/>
    </source>
</evidence>
<evidence type="ECO:0000256" key="1">
    <source>
        <dbReference type="ARBA" id="ARBA00004123"/>
    </source>
</evidence>
<dbReference type="InterPro" id="IPR050520">
    <property type="entry name" value="INO80/SWR1_helicase"/>
</dbReference>
<dbReference type="GO" id="GO:0000812">
    <property type="term" value="C:Swr1 complex"/>
    <property type="evidence" value="ECO:0007669"/>
    <property type="project" value="TreeGrafter"/>
</dbReference>
<feature type="domain" description="SNF2 N-terminal" evidence="7">
    <location>
        <begin position="23"/>
        <end position="101"/>
    </location>
</feature>
<dbReference type="InterPro" id="IPR000330">
    <property type="entry name" value="SNF2_N"/>
</dbReference>
<dbReference type="EMBL" id="JABBWD010000017">
    <property type="protein sequence ID" value="KAG1778072.1"/>
    <property type="molecule type" value="Genomic_DNA"/>
</dbReference>
<dbReference type="GO" id="GO:0006338">
    <property type="term" value="P:chromatin remodeling"/>
    <property type="evidence" value="ECO:0007669"/>
    <property type="project" value="TreeGrafter"/>
</dbReference>
<gene>
    <name evidence="8" type="ORF">EV702DRAFT_1220721</name>
</gene>
<dbReference type="Pfam" id="PF00176">
    <property type="entry name" value="SNF2-rel_dom"/>
    <property type="match status" value="1"/>
</dbReference>
<keyword evidence="6" id="KW-0010">Activator</keyword>
<keyword evidence="3" id="KW-0378">Hydrolase</keyword>
<organism evidence="8 9">
    <name type="scientific">Suillus placidus</name>
    <dbReference type="NCBI Taxonomy" id="48579"/>
    <lineage>
        <taxon>Eukaryota</taxon>
        <taxon>Fungi</taxon>
        <taxon>Dikarya</taxon>
        <taxon>Basidiomycota</taxon>
        <taxon>Agaricomycotina</taxon>
        <taxon>Agaricomycetes</taxon>
        <taxon>Agaricomycetidae</taxon>
        <taxon>Boletales</taxon>
        <taxon>Suillineae</taxon>
        <taxon>Suillaceae</taxon>
        <taxon>Suillus</taxon>
    </lineage>
</organism>
<proteinExistence type="predicted"/>
<dbReference type="GO" id="GO:0042393">
    <property type="term" value="F:histone binding"/>
    <property type="evidence" value="ECO:0007669"/>
    <property type="project" value="TreeGrafter"/>
</dbReference>
<dbReference type="GO" id="GO:0016887">
    <property type="term" value="F:ATP hydrolysis activity"/>
    <property type="evidence" value="ECO:0007669"/>
    <property type="project" value="TreeGrafter"/>
</dbReference>
<evidence type="ECO:0000313" key="8">
    <source>
        <dbReference type="EMBL" id="KAG1778072.1"/>
    </source>
</evidence>
<dbReference type="OrthoDB" id="372624at2759"/>